<accession>A0AAN9EGG7</accession>
<keyword evidence="3" id="KW-1185">Reference proteome</keyword>
<sequence>MRHSYLRQSKTWPSNITHMFRKPRGWKRSWDEWVGMDRLMKDTEETKHKKLELDEKSGSDKKAKCDATASKSFNVEKGRKRKNDFVVEGKFDENEAKPMNLEIPPTLWKRVMDLAFSRAYLPYD</sequence>
<comment type="caution">
    <text evidence="2">The sequence shown here is derived from an EMBL/GenBank/DDBJ whole genome shotgun (WGS) entry which is preliminary data.</text>
</comment>
<reference evidence="2 3" key="1">
    <citation type="submission" date="2024-01" db="EMBL/GenBank/DDBJ databases">
        <title>The genomes of 5 underutilized Papilionoideae crops provide insights into root nodulation and disease resistanc.</title>
        <authorList>
            <person name="Yuan L."/>
        </authorList>
    </citation>
    <scope>NUCLEOTIDE SEQUENCE [LARGE SCALE GENOMIC DNA]</scope>
    <source>
        <strain evidence="2">ZHUSHIDOU_FW_LH</strain>
        <tissue evidence="2">Leaf</tissue>
    </source>
</reference>
<dbReference type="EMBL" id="JAYWIO010000006">
    <property type="protein sequence ID" value="KAK7256594.1"/>
    <property type="molecule type" value="Genomic_DNA"/>
</dbReference>
<dbReference type="Gene3D" id="2.30.30.140">
    <property type="match status" value="1"/>
</dbReference>
<gene>
    <name evidence="2" type="ORF">RIF29_30048</name>
</gene>
<dbReference type="Proteomes" id="UP001372338">
    <property type="component" value="Unassembled WGS sequence"/>
</dbReference>
<dbReference type="SUPFAM" id="SSF54160">
    <property type="entry name" value="Chromo domain-like"/>
    <property type="match status" value="1"/>
</dbReference>
<dbReference type="Pfam" id="PF22732">
    <property type="entry name" value="MSL3_chromo-like"/>
    <property type="match status" value="1"/>
</dbReference>
<feature type="domain" description="MSL3 chromodomain-like" evidence="1">
    <location>
        <begin position="24"/>
        <end position="55"/>
    </location>
</feature>
<organism evidence="2 3">
    <name type="scientific">Crotalaria pallida</name>
    <name type="common">Smooth rattlebox</name>
    <name type="synonym">Crotalaria striata</name>
    <dbReference type="NCBI Taxonomy" id="3830"/>
    <lineage>
        <taxon>Eukaryota</taxon>
        <taxon>Viridiplantae</taxon>
        <taxon>Streptophyta</taxon>
        <taxon>Embryophyta</taxon>
        <taxon>Tracheophyta</taxon>
        <taxon>Spermatophyta</taxon>
        <taxon>Magnoliopsida</taxon>
        <taxon>eudicotyledons</taxon>
        <taxon>Gunneridae</taxon>
        <taxon>Pentapetalae</taxon>
        <taxon>rosids</taxon>
        <taxon>fabids</taxon>
        <taxon>Fabales</taxon>
        <taxon>Fabaceae</taxon>
        <taxon>Papilionoideae</taxon>
        <taxon>50 kb inversion clade</taxon>
        <taxon>genistoids sensu lato</taxon>
        <taxon>core genistoids</taxon>
        <taxon>Crotalarieae</taxon>
        <taxon>Crotalaria</taxon>
    </lineage>
</organism>
<name>A0AAN9EGG7_CROPI</name>
<evidence type="ECO:0000313" key="2">
    <source>
        <dbReference type="EMBL" id="KAK7256594.1"/>
    </source>
</evidence>
<dbReference type="AlphaFoldDB" id="A0AAN9EGG7"/>
<dbReference type="InterPro" id="IPR016197">
    <property type="entry name" value="Chromo-like_dom_sf"/>
</dbReference>
<protein>
    <recommendedName>
        <fullName evidence="1">MSL3 chromodomain-like domain-containing protein</fullName>
    </recommendedName>
</protein>
<dbReference type="InterPro" id="IPR053820">
    <property type="entry name" value="MSL3_chromo-like"/>
</dbReference>
<evidence type="ECO:0000313" key="3">
    <source>
        <dbReference type="Proteomes" id="UP001372338"/>
    </source>
</evidence>
<evidence type="ECO:0000259" key="1">
    <source>
        <dbReference type="Pfam" id="PF22732"/>
    </source>
</evidence>
<proteinExistence type="predicted"/>